<dbReference type="SUPFAM" id="SSF48403">
    <property type="entry name" value="Ankyrin repeat"/>
    <property type="match status" value="1"/>
</dbReference>
<dbReference type="InterPro" id="IPR036770">
    <property type="entry name" value="Ankyrin_rpt-contain_sf"/>
</dbReference>
<organism evidence="1 2">
    <name type="scientific">Moumouvirus goulette</name>
    <dbReference type="NCBI Taxonomy" id="1247379"/>
    <lineage>
        <taxon>Viruses</taxon>
        <taxon>Varidnaviria</taxon>
        <taxon>Bamfordvirae</taxon>
        <taxon>Nucleocytoviricota</taxon>
        <taxon>Megaviricetes</taxon>
        <taxon>Imitervirales</taxon>
        <taxon>Mimiviridae</taxon>
        <taxon>Megamimivirinae</taxon>
        <taxon>Moumouvirus</taxon>
        <taxon>Moumouvirus goulettemassiliense</taxon>
    </lineage>
</organism>
<evidence type="ECO:0000313" key="1">
    <source>
        <dbReference type="EMBL" id="AGF84878.1"/>
    </source>
</evidence>
<dbReference type="Proteomes" id="UP000241071">
    <property type="component" value="Segment"/>
</dbReference>
<protein>
    <submittedName>
        <fullName evidence="1">Repeat protein</fullName>
    </submittedName>
</protein>
<dbReference type="InterPro" id="IPR002110">
    <property type="entry name" value="Ankyrin_rpt"/>
</dbReference>
<gene>
    <name evidence="1" type="ORF">glt_00069</name>
</gene>
<dbReference type="Pfam" id="PF12796">
    <property type="entry name" value="Ank_2"/>
    <property type="match status" value="1"/>
</dbReference>
<dbReference type="Gene3D" id="1.25.40.20">
    <property type="entry name" value="Ankyrin repeat-containing domain"/>
    <property type="match status" value="1"/>
</dbReference>
<evidence type="ECO:0000313" key="2">
    <source>
        <dbReference type="Proteomes" id="UP000241071"/>
    </source>
</evidence>
<sequence length="80" mass="9125">MCDYDYINSKNNDGMTPLMLACEMSVNDSHVNLVSSLLDKYADPFLSNNNGETVLYLAQNGKNKKFALLLLFIKTFLQRR</sequence>
<name>M1PFV7_9VIRU</name>
<reference evidence="1 2" key="1">
    <citation type="submission" date="2012-10" db="EMBL/GenBank/DDBJ databases">
        <title>Complete genome sequence of Moumouvirus goulette.</title>
        <authorList>
            <person name="Fournous G."/>
            <person name="Bougalmi M."/>
            <person name="Colson P."/>
        </authorList>
    </citation>
    <scope>NUCLEOTIDE SEQUENCE [LARGE SCALE GENOMIC DNA]</scope>
</reference>
<proteinExistence type="predicted"/>
<accession>M1PFV7</accession>
<dbReference type="EMBL" id="KC008572">
    <property type="protein sequence ID" value="AGF84878.1"/>
    <property type="molecule type" value="Genomic_DNA"/>
</dbReference>
<keyword evidence="2" id="KW-1185">Reference proteome</keyword>